<keyword evidence="3" id="KW-1185">Reference proteome</keyword>
<evidence type="ECO:0000256" key="1">
    <source>
        <dbReference type="SAM" id="MobiDB-lite"/>
    </source>
</evidence>
<name>A0AAE0F090_9CHLO</name>
<organism evidence="2 3">
    <name type="scientific">Cymbomonas tetramitiformis</name>
    <dbReference type="NCBI Taxonomy" id="36881"/>
    <lineage>
        <taxon>Eukaryota</taxon>
        <taxon>Viridiplantae</taxon>
        <taxon>Chlorophyta</taxon>
        <taxon>Pyramimonadophyceae</taxon>
        <taxon>Pyramimonadales</taxon>
        <taxon>Pyramimonadaceae</taxon>
        <taxon>Cymbomonas</taxon>
    </lineage>
</organism>
<accession>A0AAE0F090</accession>
<evidence type="ECO:0000313" key="3">
    <source>
        <dbReference type="Proteomes" id="UP001190700"/>
    </source>
</evidence>
<sequence length="276" mass="28805">MRAAGGVLGRWGGRVLQRGCNAAACWGRWRRGCNAGRVAGARAEGLQCGRRAGALAEGLQCGRREGAAAMRARAGGAGRGLQCGRRAGALAEGLQCRQRAGGAGGGAAMRIACWGRWQGCNAGHVGRWQRAAAARGALAEELQGPACGRGQRAHGRVLRRWQRGWAWRRAGGWRRRQCGPRAAGAGRGAAQCGRVLGRWQRGCNADGVLGALAEESRGVKELLLDIAARRRGTTGGDAAMRTTQAPARETQSGRHSGGADRGVARGTSSQTYGQVH</sequence>
<feature type="region of interest" description="Disordered" evidence="1">
    <location>
        <begin position="234"/>
        <end position="276"/>
    </location>
</feature>
<dbReference type="EMBL" id="LGRX02029615">
    <property type="protein sequence ID" value="KAK3246637.1"/>
    <property type="molecule type" value="Genomic_DNA"/>
</dbReference>
<reference evidence="2 3" key="1">
    <citation type="journal article" date="2015" name="Genome Biol. Evol.">
        <title>Comparative Genomics of a Bacterivorous Green Alga Reveals Evolutionary Causalities and Consequences of Phago-Mixotrophic Mode of Nutrition.</title>
        <authorList>
            <person name="Burns J.A."/>
            <person name="Paasch A."/>
            <person name="Narechania A."/>
            <person name="Kim E."/>
        </authorList>
    </citation>
    <scope>NUCLEOTIDE SEQUENCE [LARGE SCALE GENOMIC DNA]</scope>
    <source>
        <strain evidence="2 3">PLY_AMNH</strain>
    </source>
</reference>
<dbReference type="AlphaFoldDB" id="A0AAE0F090"/>
<dbReference type="Proteomes" id="UP001190700">
    <property type="component" value="Unassembled WGS sequence"/>
</dbReference>
<proteinExistence type="predicted"/>
<gene>
    <name evidence="2" type="ORF">CYMTET_43833</name>
</gene>
<feature type="compositionally biased region" description="Polar residues" evidence="1">
    <location>
        <begin position="266"/>
        <end position="276"/>
    </location>
</feature>
<comment type="caution">
    <text evidence="2">The sequence shown here is derived from an EMBL/GenBank/DDBJ whole genome shotgun (WGS) entry which is preliminary data.</text>
</comment>
<feature type="compositionally biased region" description="Polar residues" evidence="1">
    <location>
        <begin position="241"/>
        <end position="254"/>
    </location>
</feature>
<evidence type="ECO:0000313" key="2">
    <source>
        <dbReference type="EMBL" id="KAK3246637.1"/>
    </source>
</evidence>
<protein>
    <submittedName>
        <fullName evidence="2">Uncharacterized protein</fullName>
    </submittedName>
</protein>